<dbReference type="AlphaFoldDB" id="A0A0U5EY64"/>
<dbReference type="Gene3D" id="3.40.190.10">
    <property type="entry name" value="Periplasmic binding protein-like II"/>
    <property type="match status" value="1"/>
</dbReference>
<dbReference type="GO" id="GO:0043190">
    <property type="term" value="C:ATP-binding cassette (ABC) transporter complex"/>
    <property type="evidence" value="ECO:0007669"/>
    <property type="project" value="InterPro"/>
</dbReference>
<evidence type="ECO:0000313" key="2">
    <source>
        <dbReference type="EMBL" id="CEF42892.1"/>
    </source>
</evidence>
<dbReference type="Gene3D" id="3.40.190.100">
    <property type="entry name" value="Glycine betaine-binding periplasmic protein, domain 2"/>
    <property type="match status" value="1"/>
</dbReference>
<evidence type="ECO:0000313" key="3">
    <source>
        <dbReference type="Proteomes" id="UP000056109"/>
    </source>
</evidence>
<protein>
    <submittedName>
        <fullName evidence="2">Glycine/betaine transporter substrate-binding periplasmic protein</fullName>
    </submittedName>
</protein>
<dbReference type="InterPro" id="IPR007210">
    <property type="entry name" value="ABC_Gly_betaine_transp_sub-bd"/>
</dbReference>
<feature type="domain" description="ABC-type glycine betaine transport system substrate-binding" evidence="1">
    <location>
        <begin position="11"/>
        <end position="250"/>
    </location>
</feature>
<name>A0A0U5EY64_9PROT</name>
<dbReference type="KEGG" id="asz:ASN_3669"/>
<dbReference type="SUPFAM" id="SSF53850">
    <property type="entry name" value="Periplasmic binding protein-like II"/>
    <property type="match status" value="1"/>
</dbReference>
<reference evidence="3" key="1">
    <citation type="submission" date="2014-09" db="EMBL/GenBank/DDBJ databases">
        <authorList>
            <person name="Illeghems K.G."/>
        </authorList>
    </citation>
    <scope>NUCLEOTIDE SEQUENCE [LARGE SCALE GENOMIC DNA]</scope>
    <source>
        <strain evidence="3">108B</strain>
    </source>
</reference>
<proteinExistence type="predicted"/>
<dbReference type="Proteomes" id="UP000056109">
    <property type="component" value="Chromosome I"/>
</dbReference>
<dbReference type="PATRIC" id="fig|446692.3.peg.3893"/>
<gene>
    <name evidence="2" type="ORF">ASN_3669</name>
</gene>
<keyword evidence="3" id="KW-1185">Reference proteome</keyword>
<evidence type="ECO:0000259" key="1">
    <source>
        <dbReference type="Pfam" id="PF04069"/>
    </source>
</evidence>
<dbReference type="EMBL" id="LN606600">
    <property type="protein sequence ID" value="CEF42892.1"/>
    <property type="molecule type" value="Genomic_DNA"/>
</dbReference>
<sequence length="258" mass="28170">MLDLKEDDMTTITLAHPDSTVHEATAAAIIRVLEANDVEPEIVVGPKAALGQMLSNGEVDLYISAWLPDLDSDLLTSGVTPLGHLFNPGACCCISQEETAITSLEHVAQTTPDDLSRTIITPASLQQQVEHMISAYALAEAGFAPEIMEDEQALASLSHKLGTQERILMPLMQPCFLFHQGGFRILTDPKNGMGKEMDARMLLRPGLAEELDRDLLDELDELMLSAKVISAMDYAMRTEGLTADEAAESWQRGKLLPR</sequence>
<dbReference type="GO" id="GO:0022857">
    <property type="term" value="F:transmembrane transporter activity"/>
    <property type="evidence" value="ECO:0007669"/>
    <property type="project" value="InterPro"/>
</dbReference>
<dbReference type="Pfam" id="PF04069">
    <property type="entry name" value="OpuAC"/>
    <property type="match status" value="1"/>
</dbReference>
<organism evidence="2 3">
    <name type="scientific">Acetobacter senegalensis</name>
    <dbReference type="NCBI Taxonomy" id="446692"/>
    <lineage>
        <taxon>Bacteria</taxon>
        <taxon>Pseudomonadati</taxon>
        <taxon>Pseudomonadota</taxon>
        <taxon>Alphaproteobacteria</taxon>
        <taxon>Acetobacterales</taxon>
        <taxon>Acetobacteraceae</taxon>
        <taxon>Acetobacter</taxon>
    </lineage>
</organism>
<accession>A0A0U5EY64</accession>